<keyword evidence="6 11" id="KW-0067">ATP-binding</keyword>
<dbReference type="GO" id="GO:0016887">
    <property type="term" value="F:ATP hydrolysis activity"/>
    <property type="evidence" value="ECO:0007669"/>
    <property type="project" value="InterPro"/>
</dbReference>
<dbReference type="GO" id="GO:0005524">
    <property type="term" value="F:ATP binding"/>
    <property type="evidence" value="ECO:0007669"/>
    <property type="project" value="UniProtKB-KW"/>
</dbReference>
<dbReference type="CDD" id="cd03216">
    <property type="entry name" value="ABC_Carb_Monos_I"/>
    <property type="match status" value="1"/>
</dbReference>
<dbReference type="EMBL" id="FXYZ01000006">
    <property type="protein sequence ID" value="SMX81945.1"/>
    <property type="molecule type" value="Genomic_DNA"/>
</dbReference>
<dbReference type="InterPro" id="IPR003439">
    <property type="entry name" value="ABC_transporter-like_ATP-bd"/>
</dbReference>
<dbReference type="FunFam" id="3.40.50.300:FF:000127">
    <property type="entry name" value="Ribose import ATP-binding protein RbsA"/>
    <property type="match status" value="1"/>
</dbReference>
<evidence type="ECO:0000256" key="9">
    <source>
        <dbReference type="SAM" id="MobiDB-lite"/>
    </source>
</evidence>
<keyword evidence="11" id="KW-0378">Hydrolase</keyword>
<evidence type="ECO:0000256" key="6">
    <source>
        <dbReference type="ARBA" id="ARBA00022840"/>
    </source>
</evidence>
<feature type="compositionally biased region" description="Low complexity" evidence="9">
    <location>
        <begin position="505"/>
        <end position="522"/>
    </location>
</feature>
<evidence type="ECO:0000256" key="7">
    <source>
        <dbReference type="ARBA" id="ARBA00022967"/>
    </source>
</evidence>
<accession>A0A2H1J392</accession>
<feature type="compositionally biased region" description="Polar residues" evidence="9">
    <location>
        <begin position="523"/>
        <end position="534"/>
    </location>
</feature>
<evidence type="ECO:0000256" key="3">
    <source>
        <dbReference type="ARBA" id="ARBA00022475"/>
    </source>
</evidence>
<dbReference type="Gene3D" id="3.40.50.300">
    <property type="entry name" value="P-loop containing nucleotide triphosphate hydrolases"/>
    <property type="match status" value="2"/>
</dbReference>
<feature type="domain" description="ABC transporter" evidence="10">
    <location>
        <begin position="2"/>
        <end position="232"/>
    </location>
</feature>
<sequence>MTKVFGSFVANDHIDLTIEPGEIHALLGENGAGKSTMMNVLYGLYDADGGEILLDDKPVTFAGPGDAVAAGIGMVHQHFMLVPVFTVAESVALGYEPTKSLGLIDLAEARKKVTEISSRFNFNIDPDALIEDLPVGAQQRVEIIKALSRDAKILILDEPTAVLTPQETDELISIMRQLKEQGTSIVFITHKLREVRAIADSITVIRRGKITGVASPESTEAELASQMVGRAVSLTTEKDAADPGDATFQVRNLTVVDKADNVVVDDVSFDVRRGEILAVAGVQGNGQTELAETIIGLSEPRLGTVTLDGKNLVGQSVKDRLGAGIGFVPEDRSTDGIIAEFAIRENMILDVYDRPPYAKGLNLKTSVITEAAKQKVEEFDIRLGSVVDPIGTLSGGNQQKVVLSRELGRELRLFIASQPTRGLDVGSIEFVHKRVIAERDAGTPCLIVSTELDEVYGLADRIAVMYSGRIVGIVGANTSREALGLMMAGVPADEAFAATATPENDSATTSAADDPAATAATDENSATTSAEENK</sequence>
<name>A0A2H1J392_BREAU</name>
<evidence type="ECO:0000256" key="4">
    <source>
        <dbReference type="ARBA" id="ARBA00022737"/>
    </source>
</evidence>
<keyword evidence="4" id="KW-0677">Repeat</keyword>
<dbReference type="SMART" id="SM00382">
    <property type="entry name" value="AAA"/>
    <property type="match status" value="2"/>
</dbReference>
<keyword evidence="2" id="KW-0813">Transport</keyword>
<dbReference type="Pfam" id="PF00005">
    <property type="entry name" value="ABC_tran"/>
    <property type="match status" value="2"/>
</dbReference>
<dbReference type="PROSITE" id="PS00211">
    <property type="entry name" value="ABC_TRANSPORTER_1"/>
    <property type="match status" value="1"/>
</dbReference>
<evidence type="ECO:0000256" key="1">
    <source>
        <dbReference type="ARBA" id="ARBA00004202"/>
    </source>
</evidence>
<evidence type="ECO:0000313" key="12">
    <source>
        <dbReference type="Proteomes" id="UP000234327"/>
    </source>
</evidence>
<dbReference type="EC" id="3.6.3.17" evidence="11"/>
<dbReference type="InterPro" id="IPR050107">
    <property type="entry name" value="ABC_carbohydrate_import_ATPase"/>
</dbReference>
<feature type="domain" description="ABC transporter" evidence="10">
    <location>
        <begin position="248"/>
        <end position="492"/>
    </location>
</feature>
<comment type="subcellular location">
    <subcellularLocation>
        <location evidence="1">Cell membrane</location>
        <topology evidence="1">Peripheral membrane protein</topology>
    </subcellularLocation>
</comment>
<gene>
    <name evidence="11" type="ORF">BAURA63_01844</name>
</gene>
<dbReference type="InterPro" id="IPR003593">
    <property type="entry name" value="AAA+_ATPase"/>
</dbReference>
<proteinExistence type="predicted"/>
<evidence type="ECO:0000256" key="2">
    <source>
        <dbReference type="ARBA" id="ARBA00022448"/>
    </source>
</evidence>
<dbReference type="PROSITE" id="PS50893">
    <property type="entry name" value="ABC_TRANSPORTER_2"/>
    <property type="match status" value="2"/>
</dbReference>
<dbReference type="AlphaFoldDB" id="A0A2H1J392"/>
<evidence type="ECO:0000256" key="5">
    <source>
        <dbReference type="ARBA" id="ARBA00022741"/>
    </source>
</evidence>
<evidence type="ECO:0000313" key="11">
    <source>
        <dbReference type="EMBL" id="SMX81945.1"/>
    </source>
</evidence>
<keyword evidence="3" id="KW-1003">Cell membrane</keyword>
<dbReference type="PANTHER" id="PTHR43790:SF4">
    <property type="entry name" value="GUANOSINE IMPORT ATP-BINDING PROTEIN NUPO"/>
    <property type="match status" value="1"/>
</dbReference>
<dbReference type="PANTHER" id="PTHR43790">
    <property type="entry name" value="CARBOHYDRATE TRANSPORT ATP-BINDING PROTEIN MG119-RELATED"/>
    <property type="match status" value="1"/>
</dbReference>
<keyword evidence="8" id="KW-0472">Membrane</keyword>
<dbReference type="InterPro" id="IPR027417">
    <property type="entry name" value="P-loop_NTPase"/>
</dbReference>
<evidence type="ECO:0000259" key="10">
    <source>
        <dbReference type="PROSITE" id="PS50893"/>
    </source>
</evidence>
<evidence type="ECO:0000256" key="8">
    <source>
        <dbReference type="ARBA" id="ARBA00023136"/>
    </source>
</evidence>
<protein>
    <submittedName>
        <fullName evidence="11">Nucleoside ABC transporter ATP-binding protein</fullName>
        <ecNumber evidence="11">3.6.3.17</ecNumber>
    </submittedName>
</protein>
<dbReference type="CDD" id="cd03215">
    <property type="entry name" value="ABC_Carb_Monos_II"/>
    <property type="match status" value="1"/>
</dbReference>
<dbReference type="SUPFAM" id="SSF52540">
    <property type="entry name" value="P-loop containing nucleoside triphosphate hydrolases"/>
    <property type="match status" value="2"/>
</dbReference>
<keyword evidence="5" id="KW-0547">Nucleotide-binding</keyword>
<dbReference type="Proteomes" id="UP000234327">
    <property type="component" value="Unassembled WGS sequence"/>
</dbReference>
<dbReference type="GO" id="GO:0005886">
    <property type="term" value="C:plasma membrane"/>
    <property type="evidence" value="ECO:0007669"/>
    <property type="project" value="UniProtKB-SubCell"/>
</dbReference>
<organism evidence="11 12">
    <name type="scientific">Brevibacterium aurantiacum</name>
    <dbReference type="NCBI Taxonomy" id="273384"/>
    <lineage>
        <taxon>Bacteria</taxon>
        <taxon>Bacillati</taxon>
        <taxon>Actinomycetota</taxon>
        <taxon>Actinomycetes</taxon>
        <taxon>Micrococcales</taxon>
        <taxon>Brevibacteriaceae</taxon>
        <taxon>Brevibacterium</taxon>
    </lineage>
</organism>
<keyword evidence="7" id="KW-1278">Translocase</keyword>
<reference evidence="11 12" key="1">
    <citation type="submission" date="2017-03" db="EMBL/GenBank/DDBJ databases">
        <authorList>
            <person name="Afonso C.L."/>
            <person name="Miller P.J."/>
            <person name="Scott M.A."/>
            <person name="Spackman E."/>
            <person name="Goraichik I."/>
            <person name="Dimitrov K.M."/>
            <person name="Suarez D.L."/>
            <person name="Swayne D.E."/>
        </authorList>
    </citation>
    <scope>NUCLEOTIDE SEQUENCE [LARGE SCALE GENOMIC DNA]</scope>
    <source>
        <strain evidence="12">6(3)</strain>
    </source>
</reference>
<dbReference type="InterPro" id="IPR017871">
    <property type="entry name" value="ABC_transporter-like_CS"/>
</dbReference>
<feature type="region of interest" description="Disordered" evidence="9">
    <location>
        <begin position="497"/>
        <end position="534"/>
    </location>
</feature>